<dbReference type="Proteomes" id="UP000284177">
    <property type="component" value="Unassembled WGS sequence"/>
</dbReference>
<name>A0A419SUH7_9FIRM</name>
<sequence>MFGKKIISHWINSFQLKGWCFLNIEIILKILNILPKVFKNPLHRFITENQYLKGATFYE</sequence>
<comment type="caution">
    <text evidence="1">The sequence shown here is derived from an EMBL/GenBank/DDBJ whole genome shotgun (WGS) entry which is preliminary data.</text>
</comment>
<accession>A0A419SUH7</accession>
<evidence type="ECO:0000313" key="2">
    <source>
        <dbReference type="Proteomes" id="UP000284177"/>
    </source>
</evidence>
<gene>
    <name evidence="1" type="ORF">BET03_07330</name>
</gene>
<reference evidence="1 2" key="1">
    <citation type="submission" date="2016-08" db="EMBL/GenBank/DDBJ databases">
        <title>Novel Firmicutes and Novel Genomes.</title>
        <authorList>
            <person name="Poppleton D.I."/>
            <person name="Gribaldo S."/>
        </authorList>
    </citation>
    <scope>NUCLEOTIDE SEQUENCE [LARGE SCALE GENOMIC DNA]</scope>
    <source>
        <strain evidence="1 2">CTT3</strain>
    </source>
</reference>
<protein>
    <submittedName>
        <fullName evidence="1">Uncharacterized protein</fullName>
    </submittedName>
</protein>
<dbReference type="EMBL" id="MCIB01000040">
    <property type="protein sequence ID" value="RKD28834.1"/>
    <property type="molecule type" value="Genomic_DNA"/>
</dbReference>
<keyword evidence="2" id="KW-1185">Reference proteome</keyword>
<dbReference type="AlphaFoldDB" id="A0A419SUH7"/>
<evidence type="ECO:0000313" key="1">
    <source>
        <dbReference type="EMBL" id="RKD28834.1"/>
    </source>
</evidence>
<proteinExistence type="predicted"/>
<organism evidence="1 2">
    <name type="scientific">Thermohalobacter berrensis</name>
    <dbReference type="NCBI Taxonomy" id="99594"/>
    <lineage>
        <taxon>Bacteria</taxon>
        <taxon>Bacillati</taxon>
        <taxon>Bacillota</taxon>
        <taxon>Tissierellia</taxon>
        <taxon>Tissierellales</taxon>
        <taxon>Thermohalobacteraceae</taxon>
        <taxon>Thermohalobacter</taxon>
    </lineage>
</organism>